<sequence length="236" mass="27208">MRGGNVYRNEEAALRQVKQHAPAVPVPEVDYSIFPPDRDGPSQQGIIFMNYIDGNTLESVWPSLDDATKQRVCKDIWQVIAKIREVPKPSDIDQSVYYSSADGSPIHHPMLGDPEDPCPKLMDDEALRARINERYVKHNGLSYADGKDLPMLLPRSECSVFTHGDIHPGNILLDKACHIIGLVDWESAGFLPDYWEYAQMMRPMHGRDREWQEYMRRFRPKDWDVTGIERARRVLF</sequence>
<accession>A0AA38VKK8</accession>
<keyword evidence="2" id="KW-0418">Kinase</keyword>
<proteinExistence type="predicted"/>
<keyword evidence="3" id="KW-1185">Reference proteome</keyword>
<dbReference type="PANTHER" id="PTHR21310">
    <property type="entry name" value="AMINOGLYCOSIDE PHOSPHOTRANSFERASE-RELATED-RELATED"/>
    <property type="match status" value="1"/>
</dbReference>
<dbReference type="InterPro" id="IPR051678">
    <property type="entry name" value="AGP_Transferase"/>
</dbReference>
<gene>
    <name evidence="2" type="ORF">NKR19_g8159</name>
</gene>
<dbReference type="Gene3D" id="3.90.1200.10">
    <property type="match status" value="1"/>
</dbReference>
<evidence type="ECO:0000313" key="2">
    <source>
        <dbReference type="EMBL" id="KAJ9137614.1"/>
    </source>
</evidence>
<reference evidence="2" key="1">
    <citation type="submission" date="2022-07" db="EMBL/GenBank/DDBJ databases">
        <title>Fungi with potential for degradation of polypropylene.</title>
        <authorList>
            <person name="Gostincar C."/>
        </authorList>
    </citation>
    <scope>NUCLEOTIDE SEQUENCE</scope>
    <source>
        <strain evidence="2">EXF-13287</strain>
    </source>
</reference>
<evidence type="ECO:0000259" key="1">
    <source>
        <dbReference type="Pfam" id="PF01636"/>
    </source>
</evidence>
<dbReference type="GO" id="GO:0016301">
    <property type="term" value="F:kinase activity"/>
    <property type="evidence" value="ECO:0007669"/>
    <property type="project" value="UniProtKB-KW"/>
</dbReference>
<dbReference type="InterPro" id="IPR002575">
    <property type="entry name" value="Aminoglycoside_PTrfase"/>
</dbReference>
<keyword evidence="2" id="KW-0808">Transferase</keyword>
<protein>
    <submittedName>
        <fullName evidence="2">Kinase-like protein</fullName>
    </submittedName>
</protein>
<evidence type="ECO:0000313" key="3">
    <source>
        <dbReference type="Proteomes" id="UP001174691"/>
    </source>
</evidence>
<dbReference type="SUPFAM" id="SSF56112">
    <property type="entry name" value="Protein kinase-like (PK-like)"/>
    <property type="match status" value="1"/>
</dbReference>
<feature type="domain" description="Aminoglycoside phosphotransferase" evidence="1">
    <location>
        <begin position="8"/>
        <end position="210"/>
    </location>
</feature>
<name>A0AA38VKK8_9PEZI</name>
<dbReference type="EMBL" id="JANBVN010000157">
    <property type="protein sequence ID" value="KAJ9137614.1"/>
    <property type="molecule type" value="Genomic_DNA"/>
</dbReference>
<dbReference type="CDD" id="cd05120">
    <property type="entry name" value="APH_ChoK_like"/>
    <property type="match status" value="1"/>
</dbReference>
<dbReference type="AlphaFoldDB" id="A0AA38VKK8"/>
<dbReference type="Proteomes" id="UP001174691">
    <property type="component" value="Unassembled WGS sequence"/>
</dbReference>
<dbReference type="InterPro" id="IPR011009">
    <property type="entry name" value="Kinase-like_dom_sf"/>
</dbReference>
<comment type="caution">
    <text evidence="2">The sequence shown here is derived from an EMBL/GenBank/DDBJ whole genome shotgun (WGS) entry which is preliminary data.</text>
</comment>
<dbReference type="Pfam" id="PF01636">
    <property type="entry name" value="APH"/>
    <property type="match status" value="1"/>
</dbReference>
<dbReference type="PANTHER" id="PTHR21310:SF15">
    <property type="entry name" value="AMINOGLYCOSIDE PHOSPHOTRANSFERASE DOMAIN-CONTAINING PROTEIN"/>
    <property type="match status" value="1"/>
</dbReference>
<organism evidence="2 3">
    <name type="scientific">Coniochaeta hoffmannii</name>
    <dbReference type="NCBI Taxonomy" id="91930"/>
    <lineage>
        <taxon>Eukaryota</taxon>
        <taxon>Fungi</taxon>
        <taxon>Dikarya</taxon>
        <taxon>Ascomycota</taxon>
        <taxon>Pezizomycotina</taxon>
        <taxon>Sordariomycetes</taxon>
        <taxon>Sordariomycetidae</taxon>
        <taxon>Coniochaetales</taxon>
        <taxon>Coniochaetaceae</taxon>
        <taxon>Coniochaeta</taxon>
    </lineage>
</organism>